<sequence length="151" mass="17020">MAGFRTHALEKQGALVASAVLKGFLGRAGADSLLANVMVGRLRLHQAGHKTDTYHQPEWYFWSNLRRNNTIQDILEAISAALGYENDEKRIFTINNPWNGPPDGIERESKKYNAVLFGLPDLKDDLTEVRKLVSTYNNESDNNMDDSDIIK</sequence>
<dbReference type="Proteomes" id="UP000887565">
    <property type="component" value="Unplaced"/>
</dbReference>
<proteinExistence type="predicted"/>
<keyword evidence="1" id="KW-1185">Reference proteome</keyword>
<dbReference type="AlphaFoldDB" id="A0A915IRY0"/>
<protein>
    <submittedName>
        <fullName evidence="2">Uncharacterized protein</fullName>
    </submittedName>
</protein>
<accession>A0A915IRY0</accession>
<evidence type="ECO:0000313" key="1">
    <source>
        <dbReference type="Proteomes" id="UP000887565"/>
    </source>
</evidence>
<dbReference type="WBParaSite" id="nRc.2.0.1.t16625-RA">
    <property type="protein sequence ID" value="nRc.2.0.1.t16625-RA"/>
    <property type="gene ID" value="nRc.2.0.1.g16625"/>
</dbReference>
<evidence type="ECO:0000313" key="2">
    <source>
        <dbReference type="WBParaSite" id="nRc.2.0.1.t16625-RA"/>
    </source>
</evidence>
<reference evidence="2" key="1">
    <citation type="submission" date="2022-11" db="UniProtKB">
        <authorList>
            <consortium name="WormBaseParasite"/>
        </authorList>
    </citation>
    <scope>IDENTIFICATION</scope>
</reference>
<name>A0A915IRY0_ROMCU</name>
<organism evidence="1 2">
    <name type="scientific">Romanomermis culicivorax</name>
    <name type="common">Nematode worm</name>
    <dbReference type="NCBI Taxonomy" id="13658"/>
    <lineage>
        <taxon>Eukaryota</taxon>
        <taxon>Metazoa</taxon>
        <taxon>Ecdysozoa</taxon>
        <taxon>Nematoda</taxon>
        <taxon>Enoplea</taxon>
        <taxon>Dorylaimia</taxon>
        <taxon>Mermithida</taxon>
        <taxon>Mermithoidea</taxon>
        <taxon>Mermithidae</taxon>
        <taxon>Romanomermis</taxon>
    </lineage>
</organism>